<dbReference type="EMBL" id="JBBNAG010000005">
    <property type="protein sequence ID" value="KAK9132545.1"/>
    <property type="molecule type" value="Genomic_DNA"/>
</dbReference>
<evidence type="ECO:0000256" key="1">
    <source>
        <dbReference type="ARBA" id="ARBA00010098"/>
    </source>
</evidence>
<protein>
    <recommendedName>
        <fullName evidence="4">RNA polymerase I-specific transcription initiation factor RRN3</fullName>
    </recommendedName>
</protein>
<name>A0AAP0JFC8_9MAGN</name>
<dbReference type="PANTHER" id="PTHR12790:SF0">
    <property type="entry name" value="RNA POLYMERASE I-SPECIFIC TRANSCRIPTION INITIATION FACTOR RRN3-RELATED"/>
    <property type="match status" value="1"/>
</dbReference>
<keyword evidence="3" id="KW-1185">Reference proteome</keyword>
<dbReference type="InterPro" id="IPR007991">
    <property type="entry name" value="RNA_pol_I_trans_ini_fac_RRN3"/>
</dbReference>
<dbReference type="PANTHER" id="PTHR12790">
    <property type="entry name" value="TRANSCRIPTION INITIATION FACTOR IA RRN3"/>
    <property type="match status" value="1"/>
</dbReference>
<sequence length="628" mass="70520">MGVEVANTNTTFTEMENLDFSDSEIVSFVRHSLQSALEGDSNHYNQLIGIMNSSYRLAPDEVALLSTGLKALSKAVFYIDITHHGKLLSAIFGMSLWSYGPDVMDALVELIIALAASGGDLVESCLQMLVSNFIPPKALLHNLSQPWCIKKKQQVLERVHSALMNIAKLVPVSPLMLEHIIPRRMPHLWSEEVLIITYVENMLKLGSNDLGRLVGSTMIVAVVDRLVDLDVEIGWDKILQDDSNKGIFEMELEVAPEDSKDVSFEVGKATSGSYSLAENVVAEQLDSLMVLMCEHLKSCADAGRLSEVPETIVFVTLLDSFKITVLKAYKSKFAQFVVFYACSLDPEHCGLKFANMLEKIFMHETDPLTRMSAVSYLASYLSRGRFIPSSFVAGKLKRLVDWCLEYCHSRDGKEAIVNPEVHRVFYSGCQAVMYLLCFQMRLMVEDSHLKSLLHSMPLERILRHPLDPLKVCLPSIVSEFLQQAKAAHLCTVSDKFIFNNLLESDLSKAYGGIERLDMFFPFDPCLLKNCDRFIRPNFVRWSMDKTIYDDDKDGLSDDEIDMDFVDGKGEHALDDDMGRSFDDRELDLVDECAYSLNNMSFTPKSSNFLSPMQMPALLRPSTSPPGSL</sequence>
<evidence type="ECO:0000313" key="3">
    <source>
        <dbReference type="Proteomes" id="UP001419268"/>
    </source>
</evidence>
<dbReference type="GO" id="GO:0005634">
    <property type="term" value="C:nucleus"/>
    <property type="evidence" value="ECO:0007669"/>
    <property type="project" value="TreeGrafter"/>
</dbReference>
<dbReference type="Pfam" id="PF05327">
    <property type="entry name" value="RRN3"/>
    <property type="match status" value="1"/>
</dbReference>
<dbReference type="AlphaFoldDB" id="A0AAP0JFC8"/>
<gene>
    <name evidence="2" type="ORF">Scep_012073</name>
</gene>
<dbReference type="GO" id="GO:0006361">
    <property type="term" value="P:transcription initiation at RNA polymerase I promoter"/>
    <property type="evidence" value="ECO:0007669"/>
    <property type="project" value="InterPro"/>
</dbReference>
<dbReference type="InterPro" id="IPR016024">
    <property type="entry name" value="ARM-type_fold"/>
</dbReference>
<comment type="similarity">
    <text evidence="1">Belongs to the RRN3 family.</text>
</comment>
<dbReference type="Proteomes" id="UP001419268">
    <property type="component" value="Unassembled WGS sequence"/>
</dbReference>
<organism evidence="2 3">
    <name type="scientific">Stephania cephalantha</name>
    <dbReference type="NCBI Taxonomy" id="152367"/>
    <lineage>
        <taxon>Eukaryota</taxon>
        <taxon>Viridiplantae</taxon>
        <taxon>Streptophyta</taxon>
        <taxon>Embryophyta</taxon>
        <taxon>Tracheophyta</taxon>
        <taxon>Spermatophyta</taxon>
        <taxon>Magnoliopsida</taxon>
        <taxon>Ranunculales</taxon>
        <taxon>Menispermaceae</taxon>
        <taxon>Menispermoideae</taxon>
        <taxon>Cissampelideae</taxon>
        <taxon>Stephania</taxon>
    </lineage>
</organism>
<dbReference type="SUPFAM" id="SSF48371">
    <property type="entry name" value="ARM repeat"/>
    <property type="match status" value="1"/>
</dbReference>
<dbReference type="GO" id="GO:0001042">
    <property type="term" value="F:RNA polymerase I core binding"/>
    <property type="evidence" value="ECO:0007669"/>
    <property type="project" value="TreeGrafter"/>
</dbReference>
<comment type="caution">
    <text evidence="2">The sequence shown here is derived from an EMBL/GenBank/DDBJ whole genome shotgun (WGS) entry which is preliminary data.</text>
</comment>
<evidence type="ECO:0008006" key="4">
    <source>
        <dbReference type="Google" id="ProtNLM"/>
    </source>
</evidence>
<dbReference type="GO" id="GO:0001181">
    <property type="term" value="F:RNA polymerase I general transcription initiation factor activity"/>
    <property type="evidence" value="ECO:0007669"/>
    <property type="project" value="InterPro"/>
</dbReference>
<reference evidence="2 3" key="1">
    <citation type="submission" date="2024-01" db="EMBL/GenBank/DDBJ databases">
        <title>Genome assemblies of Stephania.</title>
        <authorList>
            <person name="Yang L."/>
        </authorList>
    </citation>
    <scope>NUCLEOTIDE SEQUENCE [LARGE SCALE GENOMIC DNA]</scope>
    <source>
        <strain evidence="2">JXDWG</strain>
        <tissue evidence="2">Leaf</tissue>
    </source>
</reference>
<accession>A0AAP0JFC8</accession>
<proteinExistence type="inferred from homology"/>
<evidence type="ECO:0000313" key="2">
    <source>
        <dbReference type="EMBL" id="KAK9132545.1"/>
    </source>
</evidence>